<dbReference type="EMBL" id="BMOU01000003">
    <property type="protein sequence ID" value="GGN94269.1"/>
    <property type="molecule type" value="Genomic_DNA"/>
</dbReference>
<keyword evidence="2" id="KW-1185">Reference proteome</keyword>
<protein>
    <submittedName>
        <fullName evidence="1">Uncharacterized protein</fullName>
    </submittedName>
</protein>
<evidence type="ECO:0000313" key="1">
    <source>
        <dbReference type="EMBL" id="GGN94269.1"/>
    </source>
</evidence>
<sequence length="67" mass="7047">MFTGESNHALADVVALPADPTDTPLSMCILALYGLFSSNSTSLSSYEPGRTALAERRLQGGAYPANQ</sequence>
<accession>A0A830GLM2</accession>
<dbReference type="Proteomes" id="UP000605784">
    <property type="component" value="Unassembled WGS sequence"/>
</dbReference>
<dbReference type="AlphaFoldDB" id="A0A830GLM2"/>
<reference evidence="1" key="2">
    <citation type="submission" date="2020-09" db="EMBL/GenBank/DDBJ databases">
        <authorList>
            <person name="Sun Q."/>
            <person name="Ohkuma M."/>
        </authorList>
    </citation>
    <scope>NUCLEOTIDE SEQUENCE</scope>
    <source>
        <strain evidence="1">JCM 17820</strain>
    </source>
</reference>
<organism evidence="1 2">
    <name type="scientific">Haloarcula pellucida</name>
    <dbReference type="NCBI Taxonomy" id="1427151"/>
    <lineage>
        <taxon>Archaea</taxon>
        <taxon>Methanobacteriati</taxon>
        <taxon>Methanobacteriota</taxon>
        <taxon>Stenosarchaea group</taxon>
        <taxon>Halobacteria</taxon>
        <taxon>Halobacteriales</taxon>
        <taxon>Haloarculaceae</taxon>
        <taxon>Haloarcula</taxon>
    </lineage>
</organism>
<comment type="caution">
    <text evidence="1">The sequence shown here is derived from an EMBL/GenBank/DDBJ whole genome shotgun (WGS) entry which is preliminary data.</text>
</comment>
<evidence type="ECO:0000313" key="2">
    <source>
        <dbReference type="Proteomes" id="UP000605784"/>
    </source>
</evidence>
<gene>
    <name evidence="1" type="ORF">GCM10009030_20510</name>
</gene>
<reference evidence="1" key="1">
    <citation type="journal article" date="2014" name="Int. J. Syst. Evol. Microbiol.">
        <title>Complete genome sequence of Corynebacterium casei LMG S-19264T (=DSM 44701T), isolated from a smear-ripened cheese.</title>
        <authorList>
            <consortium name="US DOE Joint Genome Institute (JGI-PGF)"/>
            <person name="Walter F."/>
            <person name="Albersmeier A."/>
            <person name="Kalinowski J."/>
            <person name="Ruckert C."/>
        </authorList>
    </citation>
    <scope>NUCLEOTIDE SEQUENCE</scope>
    <source>
        <strain evidence="1">JCM 17820</strain>
    </source>
</reference>
<proteinExistence type="predicted"/>
<name>A0A830GLM2_9EURY</name>